<accession>A0A179SCZ5</accession>
<organism evidence="2 3">
    <name type="scientific">Methylobacterium platani</name>
    <dbReference type="NCBI Taxonomy" id="427683"/>
    <lineage>
        <taxon>Bacteria</taxon>
        <taxon>Pseudomonadati</taxon>
        <taxon>Pseudomonadota</taxon>
        <taxon>Alphaproteobacteria</taxon>
        <taxon>Hyphomicrobiales</taxon>
        <taxon>Methylobacteriaceae</taxon>
        <taxon>Methylobacterium</taxon>
    </lineage>
</organism>
<evidence type="ECO:0000313" key="2">
    <source>
        <dbReference type="EMBL" id="OAS24288.1"/>
    </source>
</evidence>
<dbReference type="EMBL" id="LWHQ01000026">
    <property type="protein sequence ID" value="OAS24288.1"/>
    <property type="molecule type" value="Genomic_DNA"/>
</dbReference>
<proteinExistence type="predicted"/>
<feature type="region of interest" description="Disordered" evidence="1">
    <location>
        <begin position="60"/>
        <end position="117"/>
    </location>
</feature>
<dbReference type="Proteomes" id="UP000078316">
    <property type="component" value="Unassembled WGS sequence"/>
</dbReference>
<gene>
    <name evidence="2" type="ORF">A5481_14610</name>
</gene>
<reference evidence="2 3" key="1">
    <citation type="submission" date="2016-04" db="EMBL/GenBank/DDBJ databases">
        <authorList>
            <person name="Evans L.H."/>
            <person name="Alamgir A."/>
            <person name="Owens N."/>
            <person name="Weber N.D."/>
            <person name="Virtaneva K."/>
            <person name="Barbian K."/>
            <person name="Babar A."/>
            <person name="Rosenke K."/>
        </authorList>
    </citation>
    <scope>NUCLEOTIDE SEQUENCE [LARGE SCALE GENOMIC DNA]</scope>
    <source>
        <strain evidence="2 3">PMB02</strain>
    </source>
</reference>
<protein>
    <submittedName>
        <fullName evidence="2">Uncharacterized protein</fullName>
    </submittedName>
</protein>
<feature type="compositionally biased region" description="Low complexity" evidence="1">
    <location>
        <begin position="75"/>
        <end position="84"/>
    </location>
</feature>
<dbReference type="RefSeq" id="WP_048437331.1">
    <property type="nucleotide sequence ID" value="NZ_LWHQ01000026.1"/>
</dbReference>
<dbReference type="AlphaFoldDB" id="A0A179SCZ5"/>
<sequence>MNALVPKELAAKLSALPRRPCALGEAGHEPHKPVFAEILDRSGHGTGHFVRLPQSMVEMITREAKAPDPVPVPASEPEAAAEPAAKPRRKSEAKPAADPAAKPAAKSSAKRARPKVE</sequence>
<feature type="compositionally biased region" description="Low complexity" evidence="1">
    <location>
        <begin position="96"/>
        <end position="107"/>
    </location>
</feature>
<feature type="compositionally biased region" description="Basic residues" evidence="1">
    <location>
        <begin position="108"/>
        <end position="117"/>
    </location>
</feature>
<evidence type="ECO:0000256" key="1">
    <source>
        <dbReference type="SAM" id="MobiDB-lite"/>
    </source>
</evidence>
<dbReference type="STRING" id="427683.A5481_14610"/>
<evidence type="ECO:0000313" key="3">
    <source>
        <dbReference type="Proteomes" id="UP000078316"/>
    </source>
</evidence>
<comment type="caution">
    <text evidence="2">The sequence shown here is derived from an EMBL/GenBank/DDBJ whole genome shotgun (WGS) entry which is preliminary data.</text>
</comment>
<name>A0A179SCZ5_9HYPH</name>